<reference evidence="2" key="1">
    <citation type="submission" date="2021-06" db="EMBL/GenBank/DDBJ databases">
        <authorList>
            <person name="Huq M.A."/>
        </authorList>
    </citation>
    <scope>NUCLEOTIDE SEQUENCE</scope>
    <source>
        <strain evidence="2">MAH-26</strain>
    </source>
</reference>
<organism evidence="2 3">
    <name type="scientific">Pinibacter aurantiacus</name>
    <dbReference type="NCBI Taxonomy" id="2851599"/>
    <lineage>
        <taxon>Bacteria</taxon>
        <taxon>Pseudomonadati</taxon>
        <taxon>Bacteroidota</taxon>
        <taxon>Chitinophagia</taxon>
        <taxon>Chitinophagales</taxon>
        <taxon>Chitinophagaceae</taxon>
        <taxon>Pinibacter</taxon>
    </lineage>
</organism>
<evidence type="ECO:0000313" key="2">
    <source>
        <dbReference type="EMBL" id="MBV4357322.1"/>
    </source>
</evidence>
<gene>
    <name evidence="2" type="ORF">KTO63_09205</name>
</gene>
<dbReference type="RefSeq" id="WP_217790965.1">
    <property type="nucleotide sequence ID" value="NZ_JAHSPG010000004.1"/>
</dbReference>
<comment type="caution">
    <text evidence="2">The sequence shown here is derived from an EMBL/GenBank/DDBJ whole genome shotgun (WGS) entry which is preliminary data.</text>
</comment>
<feature type="transmembrane region" description="Helical" evidence="1">
    <location>
        <begin position="7"/>
        <end position="25"/>
    </location>
</feature>
<evidence type="ECO:0000256" key="1">
    <source>
        <dbReference type="SAM" id="Phobius"/>
    </source>
</evidence>
<name>A0A9E2S9N5_9BACT</name>
<keyword evidence="3" id="KW-1185">Reference proteome</keyword>
<dbReference type="Proteomes" id="UP000812270">
    <property type="component" value="Unassembled WGS sequence"/>
</dbReference>
<proteinExistence type="predicted"/>
<dbReference type="AlphaFoldDB" id="A0A9E2S9N5"/>
<keyword evidence="1" id="KW-1133">Transmembrane helix</keyword>
<keyword evidence="1" id="KW-0812">Transmembrane</keyword>
<sequence>MMQIIDWTGYCKMMSLLLVLYYGFIGAKYFKYELLNVFGIKRVTNQKASVPVNDMKDPVEG</sequence>
<protein>
    <submittedName>
        <fullName evidence="2">Uncharacterized protein</fullName>
    </submittedName>
</protein>
<accession>A0A9E2S9N5</accession>
<dbReference type="EMBL" id="JAHSPG010000004">
    <property type="protein sequence ID" value="MBV4357322.1"/>
    <property type="molecule type" value="Genomic_DNA"/>
</dbReference>
<keyword evidence="1" id="KW-0472">Membrane</keyword>
<evidence type="ECO:0000313" key="3">
    <source>
        <dbReference type="Proteomes" id="UP000812270"/>
    </source>
</evidence>